<dbReference type="InterPro" id="IPR002514">
    <property type="entry name" value="Transposase_8"/>
</dbReference>
<accession>A0ABT0MRG6</accession>
<evidence type="ECO:0000313" key="1">
    <source>
        <dbReference type="EMBL" id="MCL2891853.1"/>
    </source>
</evidence>
<sequence>MTSPVAKRPRRPNFPLEFKLKVVELSYQPGASVAQVAREYGINDNLLFKWRQRWREGALCPPGQTLLPQPAALLPIEVIPEPASSEETHSLPPATPSLASAASCRVEFRHGNMTLENLSPELLSVLTRELTGRAR</sequence>
<dbReference type="NCBIfam" id="NF047595">
    <property type="entry name" value="IS66_ISRel24_TnpA"/>
    <property type="match status" value="1"/>
</dbReference>
<dbReference type="RefSeq" id="WP_249243717.1">
    <property type="nucleotide sequence ID" value="NZ_JAKPBZ010000104.1"/>
</dbReference>
<dbReference type="Proteomes" id="UP001203069">
    <property type="component" value="Unassembled WGS sequence"/>
</dbReference>
<dbReference type="SUPFAM" id="SSF48295">
    <property type="entry name" value="TrpR-like"/>
    <property type="match status" value="1"/>
</dbReference>
<organism evidence="1 2">
    <name type="scientific">Brenneria tiliae</name>
    <dbReference type="NCBI Taxonomy" id="2914984"/>
    <lineage>
        <taxon>Bacteria</taxon>
        <taxon>Pseudomonadati</taxon>
        <taxon>Pseudomonadota</taxon>
        <taxon>Gammaproteobacteria</taxon>
        <taxon>Enterobacterales</taxon>
        <taxon>Pectobacteriaceae</taxon>
        <taxon>Brenneria</taxon>
    </lineage>
</organism>
<dbReference type="Pfam" id="PF01527">
    <property type="entry name" value="HTH_Tnp_1"/>
    <property type="match status" value="1"/>
</dbReference>
<name>A0ABT0MRG6_9GAMM</name>
<gene>
    <name evidence="1" type="ORF">MFP26_03955</name>
</gene>
<reference evidence="1 2" key="1">
    <citation type="submission" date="2022-02" db="EMBL/GenBank/DDBJ databases">
        <title>Description of Brenneria tiliae sp. nov. isolated from symptomatic Tilia x moltkei and Tilia x europaea trees in the UK.</title>
        <authorList>
            <person name="Kile H."/>
        </authorList>
    </citation>
    <scope>NUCLEOTIDE SEQUENCE [LARGE SCALE GENOMIC DNA]</scope>
    <source>
        <strain evidence="1 2">MC1SB4.1</strain>
    </source>
</reference>
<protein>
    <submittedName>
        <fullName evidence="1">Transposase</fullName>
    </submittedName>
</protein>
<dbReference type="Gene3D" id="1.10.10.60">
    <property type="entry name" value="Homeodomain-like"/>
    <property type="match status" value="1"/>
</dbReference>
<dbReference type="EMBL" id="JAKPBZ010000104">
    <property type="protein sequence ID" value="MCL2891853.1"/>
    <property type="molecule type" value="Genomic_DNA"/>
</dbReference>
<keyword evidence="2" id="KW-1185">Reference proteome</keyword>
<dbReference type="InterPro" id="IPR010921">
    <property type="entry name" value="Trp_repressor/repl_initiator"/>
</dbReference>
<comment type="caution">
    <text evidence="1">The sequence shown here is derived from an EMBL/GenBank/DDBJ whole genome shotgun (WGS) entry which is preliminary data.</text>
</comment>
<proteinExistence type="predicted"/>
<evidence type="ECO:0000313" key="2">
    <source>
        <dbReference type="Proteomes" id="UP001203069"/>
    </source>
</evidence>